<keyword evidence="4" id="KW-0326">Glycosidase</keyword>
<sequence>MPFRLLPHRIGLFSSISAMSSSRRASRLIRASRPELNPAETVREVKCEPGVSFDYSKSEMNSVRRKRLNRVLEVKEDLPKKQVGIVPDIEDFRYVKTGAKTSVTAKRVPASLNKNSSPGVKEVKCEPSVSFDYSKSEMNSVERKRLNRVLEVKEEHPKEVGAVPDIDDFRYVKTEARTSVSTKRVPASSNKNSSPVRLEKKIRVSSVVKVEVAAPENWEAVLAGIKNIRLSGQAPVDTKGCEKAGSLLPPKERRFAVLISTMMSSQTKDEVTHAAVERLGENGLLDPDAIVRTDEATLANLIKPRKAQFIKE</sequence>
<keyword evidence="1" id="KW-0227">DNA damage</keyword>
<reference evidence="6" key="2">
    <citation type="journal article" date="2017" name="Nat. Plants">
        <title>The Aegilops tauschii genome reveals multiple impacts of transposons.</title>
        <authorList>
            <person name="Zhao G."/>
            <person name="Zou C."/>
            <person name="Li K."/>
            <person name="Wang K."/>
            <person name="Li T."/>
            <person name="Gao L."/>
            <person name="Zhang X."/>
            <person name="Wang H."/>
            <person name="Yang Z."/>
            <person name="Liu X."/>
            <person name="Jiang W."/>
            <person name="Mao L."/>
            <person name="Kong X."/>
            <person name="Jiao Y."/>
            <person name="Jia J."/>
        </authorList>
    </citation>
    <scope>NUCLEOTIDE SEQUENCE [LARGE SCALE GENOMIC DNA]</scope>
    <source>
        <strain evidence="6">cv. AL8/78</strain>
    </source>
</reference>
<proteinExistence type="predicted"/>
<dbReference type="Proteomes" id="UP000015105">
    <property type="component" value="Chromosome 4D"/>
</dbReference>
<organism evidence="5 6">
    <name type="scientific">Aegilops tauschii subsp. strangulata</name>
    <name type="common">Goatgrass</name>
    <dbReference type="NCBI Taxonomy" id="200361"/>
    <lineage>
        <taxon>Eukaryota</taxon>
        <taxon>Viridiplantae</taxon>
        <taxon>Streptophyta</taxon>
        <taxon>Embryophyta</taxon>
        <taxon>Tracheophyta</taxon>
        <taxon>Spermatophyta</taxon>
        <taxon>Magnoliopsida</taxon>
        <taxon>Liliopsida</taxon>
        <taxon>Poales</taxon>
        <taxon>Poaceae</taxon>
        <taxon>BOP clade</taxon>
        <taxon>Pooideae</taxon>
        <taxon>Triticodae</taxon>
        <taxon>Triticeae</taxon>
        <taxon>Triticinae</taxon>
        <taxon>Aegilops</taxon>
    </lineage>
</organism>
<name>A0A453HFL4_AEGTS</name>
<evidence type="ECO:0008006" key="7">
    <source>
        <dbReference type="Google" id="ProtNLM"/>
    </source>
</evidence>
<dbReference type="GO" id="GO:0000703">
    <property type="term" value="F:oxidized pyrimidine nucleobase lesion DNA N-glycosylase activity"/>
    <property type="evidence" value="ECO:0007669"/>
    <property type="project" value="TreeGrafter"/>
</dbReference>
<keyword evidence="6" id="KW-1185">Reference proteome</keyword>
<dbReference type="PANTHER" id="PTHR43286">
    <property type="entry name" value="ENDONUCLEASE III-LIKE PROTEIN 1"/>
    <property type="match status" value="1"/>
</dbReference>
<keyword evidence="2" id="KW-0378">Hydrolase</keyword>
<reference evidence="5" key="3">
    <citation type="journal article" date="2017" name="Nature">
        <title>Genome sequence of the progenitor of the wheat D genome Aegilops tauschii.</title>
        <authorList>
            <person name="Luo M.C."/>
            <person name="Gu Y.Q."/>
            <person name="Puiu D."/>
            <person name="Wang H."/>
            <person name="Twardziok S.O."/>
            <person name="Deal K.R."/>
            <person name="Huo N."/>
            <person name="Zhu T."/>
            <person name="Wang L."/>
            <person name="Wang Y."/>
            <person name="McGuire P.E."/>
            <person name="Liu S."/>
            <person name="Long H."/>
            <person name="Ramasamy R.K."/>
            <person name="Rodriguez J.C."/>
            <person name="Van S.L."/>
            <person name="Yuan L."/>
            <person name="Wang Z."/>
            <person name="Xia Z."/>
            <person name="Xiao L."/>
            <person name="Anderson O.D."/>
            <person name="Ouyang S."/>
            <person name="Liang Y."/>
            <person name="Zimin A.V."/>
            <person name="Pertea G."/>
            <person name="Qi P."/>
            <person name="Bennetzen J.L."/>
            <person name="Dai X."/>
            <person name="Dawson M.W."/>
            <person name="Muller H.G."/>
            <person name="Kugler K."/>
            <person name="Rivarola-Duarte L."/>
            <person name="Spannagl M."/>
            <person name="Mayer K.F.X."/>
            <person name="Lu F.H."/>
            <person name="Bevan M.W."/>
            <person name="Leroy P."/>
            <person name="Li P."/>
            <person name="You F.M."/>
            <person name="Sun Q."/>
            <person name="Liu Z."/>
            <person name="Lyons E."/>
            <person name="Wicker T."/>
            <person name="Salzberg S.L."/>
            <person name="Devos K.M."/>
            <person name="Dvorak J."/>
        </authorList>
    </citation>
    <scope>NUCLEOTIDE SEQUENCE [LARGE SCALE GENOMIC DNA]</scope>
    <source>
        <strain evidence="5">cv. AL8/78</strain>
    </source>
</reference>
<evidence type="ECO:0000313" key="6">
    <source>
        <dbReference type="Proteomes" id="UP000015105"/>
    </source>
</evidence>
<evidence type="ECO:0000256" key="4">
    <source>
        <dbReference type="ARBA" id="ARBA00023295"/>
    </source>
</evidence>
<evidence type="ECO:0000256" key="3">
    <source>
        <dbReference type="ARBA" id="ARBA00023204"/>
    </source>
</evidence>
<dbReference type="GO" id="GO:0006285">
    <property type="term" value="P:base-excision repair, AP site formation"/>
    <property type="evidence" value="ECO:0007669"/>
    <property type="project" value="TreeGrafter"/>
</dbReference>
<dbReference type="GO" id="GO:0005634">
    <property type="term" value="C:nucleus"/>
    <property type="evidence" value="ECO:0007669"/>
    <property type="project" value="TreeGrafter"/>
</dbReference>
<reference evidence="5" key="4">
    <citation type="submission" date="2019-03" db="UniProtKB">
        <authorList>
            <consortium name="EnsemblPlants"/>
        </authorList>
    </citation>
    <scope>IDENTIFICATION</scope>
</reference>
<evidence type="ECO:0000313" key="5">
    <source>
        <dbReference type="EnsemblPlants" id="AET4Gv20170900.34"/>
    </source>
</evidence>
<dbReference type="GO" id="GO:0006289">
    <property type="term" value="P:nucleotide-excision repair"/>
    <property type="evidence" value="ECO:0007669"/>
    <property type="project" value="TreeGrafter"/>
</dbReference>
<accession>A0A453HFL4</accession>
<dbReference type="Gene3D" id="1.10.340.30">
    <property type="entry name" value="Hypothetical protein, domain 2"/>
    <property type="match status" value="1"/>
</dbReference>
<dbReference type="GO" id="GO:0003906">
    <property type="term" value="F:DNA-(apurinic or apyrimidinic site) endonuclease activity"/>
    <property type="evidence" value="ECO:0007669"/>
    <property type="project" value="TreeGrafter"/>
</dbReference>
<dbReference type="GO" id="GO:0042644">
    <property type="term" value="C:chloroplast nucleoid"/>
    <property type="evidence" value="ECO:0007669"/>
    <property type="project" value="TreeGrafter"/>
</dbReference>
<reference evidence="6" key="1">
    <citation type="journal article" date="2014" name="Science">
        <title>Ancient hybridizations among the ancestral genomes of bread wheat.</title>
        <authorList>
            <consortium name="International Wheat Genome Sequencing Consortium,"/>
            <person name="Marcussen T."/>
            <person name="Sandve S.R."/>
            <person name="Heier L."/>
            <person name="Spannagl M."/>
            <person name="Pfeifer M."/>
            <person name="Jakobsen K.S."/>
            <person name="Wulff B.B."/>
            <person name="Steuernagel B."/>
            <person name="Mayer K.F."/>
            <person name="Olsen O.A."/>
        </authorList>
    </citation>
    <scope>NUCLEOTIDE SEQUENCE [LARGE SCALE GENOMIC DNA]</scope>
    <source>
        <strain evidence="6">cv. AL8/78</strain>
    </source>
</reference>
<evidence type="ECO:0000256" key="2">
    <source>
        <dbReference type="ARBA" id="ARBA00022801"/>
    </source>
</evidence>
<evidence type="ECO:0000256" key="1">
    <source>
        <dbReference type="ARBA" id="ARBA00022763"/>
    </source>
</evidence>
<dbReference type="EnsemblPlants" id="AET4Gv20170900.34">
    <property type="protein sequence ID" value="AET4Gv20170900.34"/>
    <property type="gene ID" value="AET4Gv20170900"/>
</dbReference>
<keyword evidence="3" id="KW-0234">DNA repair</keyword>
<dbReference type="Gramene" id="AET4Gv20170900.34">
    <property type="protein sequence ID" value="AET4Gv20170900.34"/>
    <property type="gene ID" value="AET4Gv20170900"/>
</dbReference>
<dbReference type="InterPro" id="IPR011257">
    <property type="entry name" value="DNA_glycosylase"/>
</dbReference>
<dbReference type="AlphaFoldDB" id="A0A453HFL4"/>
<dbReference type="PANTHER" id="PTHR43286:SF1">
    <property type="entry name" value="ENDONUCLEASE III-LIKE PROTEIN 1"/>
    <property type="match status" value="1"/>
</dbReference>
<dbReference type="SUPFAM" id="SSF48150">
    <property type="entry name" value="DNA-glycosylase"/>
    <property type="match status" value="1"/>
</dbReference>
<reference evidence="5" key="5">
    <citation type="journal article" date="2021" name="G3 (Bethesda)">
        <title>Aegilops tauschii genome assembly Aet v5.0 features greater sequence contiguity and improved annotation.</title>
        <authorList>
            <person name="Wang L."/>
            <person name="Zhu T."/>
            <person name="Rodriguez J.C."/>
            <person name="Deal K.R."/>
            <person name="Dubcovsky J."/>
            <person name="McGuire P.E."/>
            <person name="Lux T."/>
            <person name="Spannagl M."/>
            <person name="Mayer K.F.X."/>
            <person name="Baldrich P."/>
            <person name="Meyers B.C."/>
            <person name="Huo N."/>
            <person name="Gu Y.Q."/>
            <person name="Zhou H."/>
            <person name="Devos K.M."/>
            <person name="Bennetzen J.L."/>
            <person name="Unver T."/>
            <person name="Budak H."/>
            <person name="Gulick P.J."/>
            <person name="Galiba G."/>
            <person name="Kalapos B."/>
            <person name="Nelson D.R."/>
            <person name="Li P."/>
            <person name="You F.M."/>
            <person name="Luo M.C."/>
            <person name="Dvorak J."/>
        </authorList>
    </citation>
    <scope>NUCLEOTIDE SEQUENCE [LARGE SCALE GENOMIC DNA]</scope>
    <source>
        <strain evidence="5">cv. AL8/78</strain>
    </source>
</reference>
<protein>
    <recommendedName>
        <fullName evidence="7">HhH-GPD domain-containing protein</fullName>
    </recommendedName>
</protein>